<evidence type="ECO:0000259" key="2">
    <source>
        <dbReference type="Pfam" id="PF01321"/>
    </source>
</evidence>
<gene>
    <name evidence="3" type="ORF">HNQ81_003146</name>
</gene>
<sequence length="389" mass="42015">MLIVPDNEIQARIEALRPRLTGRGLRGALFTARIDRFYLTGTAQEGILWVGAEGEPRLFVLRDADRARSETAIEIVPVANWRELWTRARDLVGSGGIGLTLDVLRAADLRYLGLTDLQAVIDVSPDLLALRSRKSPWEIGRLEETGRVAAAVYRHAAEILQPGMTEAEFAGRLFAYAMQLGHEGLHRSRGSFEAYSWHVLSGPNTARPGAVDTPMSGEGLSPAFPWGAGRRVIQRGEPVIVDFAISLLGYQTDQTRTFCIGPAPDWLEDGHARIVEVYDAIVATLREGAIAGEVFARGEEAARARGLTGYLGRPGQRCRFVGHGVGLEIVEPPLIALGVKAGLPLHSTLAIEPKAIIDGLGGFGVEDTVLLEPGGVRSLTSIPLELISV</sequence>
<evidence type="ECO:0000313" key="3">
    <source>
        <dbReference type="EMBL" id="MBB5349392.1"/>
    </source>
</evidence>
<dbReference type="GO" id="GO:0004177">
    <property type="term" value="F:aminopeptidase activity"/>
    <property type="evidence" value="ECO:0007669"/>
    <property type="project" value="UniProtKB-KW"/>
</dbReference>
<feature type="domain" description="Peptidase M24" evidence="1">
    <location>
        <begin position="142"/>
        <end position="371"/>
    </location>
</feature>
<dbReference type="InterPro" id="IPR000994">
    <property type="entry name" value="Pept_M24"/>
</dbReference>
<dbReference type="InterPro" id="IPR050659">
    <property type="entry name" value="Peptidase_M24B"/>
</dbReference>
<comment type="caution">
    <text evidence="3">The sequence shown here is derived from an EMBL/GenBank/DDBJ whole genome shotgun (WGS) entry which is preliminary data.</text>
</comment>
<keyword evidence="3" id="KW-0378">Hydrolase</keyword>
<keyword evidence="3" id="KW-0645">Protease</keyword>
<dbReference type="Gene3D" id="3.90.230.10">
    <property type="entry name" value="Creatinase/methionine aminopeptidase superfamily"/>
    <property type="match status" value="1"/>
</dbReference>
<dbReference type="Gene3D" id="3.40.350.10">
    <property type="entry name" value="Creatinase/prolidase N-terminal domain"/>
    <property type="match status" value="1"/>
</dbReference>
<reference evidence="3 4" key="1">
    <citation type="submission" date="2020-08" db="EMBL/GenBank/DDBJ databases">
        <title>Genomic Encyclopedia of Type Strains, Phase IV (KMG-IV): sequencing the most valuable type-strain genomes for metagenomic binning, comparative biology and taxonomic classification.</title>
        <authorList>
            <person name="Goeker M."/>
        </authorList>
    </citation>
    <scope>NUCLEOTIDE SEQUENCE [LARGE SCALE GENOMIC DNA]</scope>
    <source>
        <strain evidence="3 4">DSM 28570</strain>
    </source>
</reference>
<evidence type="ECO:0000313" key="4">
    <source>
        <dbReference type="Proteomes" id="UP000539642"/>
    </source>
</evidence>
<dbReference type="PANTHER" id="PTHR46112">
    <property type="entry name" value="AMINOPEPTIDASE"/>
    <property type="match status" value="1"/>
</dbReference>
<dbReference type="EMBL" id="JACHEO010000025">
    <property type="protein sequence ID" value="MBB5349392.1"/>
    <property type="molecule type" value="Genomic_DNA"/>
</dbReference>
<dbReference type="InterPro" id="IPR000587">
    <property type="entry name" value="Creatinase_N"/>
</dbReference>
<dbReference type="CDD" id="cd01066">
    <property type="entry name" value="APP_MetAP"/>
    <property type="match status" value="1"/>
</dbReference>
<name>A0A840UUC5_9BACT</name>
<dbReference type="SUPFAM" id="SSF53092">
    <property type="entry name" value="Creatinase/prolidase N-terminal domain"/>
    <property type="match status" value="1"/>
</dbReference>
<evidence type="ECO:0000259" key="1">
    <source>
        <dbReference type="Pfam" id="PF00557"/>
    </source>
</evidence>
<dbReference type="PANTHER" id="PTHR46112:SF2">
    <property type="entry name" value="XAA-PRO AMINOPEPTIDASE P-RELATED"/>
    <property type="match status" value="1"/>
</dbReference>
<dbReference type="RefSeq" id="WP_183352193.1">
    <property type="nucleotide sequence ID" value="NZ_JACHEO010000025.1"/>
</dbReference>
<dbReference type="InterPro" id="IPR036005">
    <property type="entry name" value="Creatinase/aminopeptidase-like"/>
</dbReference>
<organism evidence="3 4">
    <name type="scientific">Desulfoprunum benzoelyticum</name>
    <dbReference type="NCBI Taxonomy" id="1506996"/>
    <lineage>
        <taxon>Bacteria</taxon>
        <taxon>Pseudomonadati</taxon>
        <taxon>Thermodesulfobacteriota</taxon>
        <taxon>Desulfobulbia</taxon>
        <taxon>Desulfobulbales</taxon>
        <taxon>Desulfobulbaceae</taxon>
        <taxon>Desulfoprunum</taxon>
    </lineage>
</organism>
<accession>A0A840UUC5</accession>
<dbReference type="Pfam" id="PF00557">
    <property type="entry name" value="Peptidase_M24"/>
    <property type="match status" value="1"/>
</dbReference>
<dbReference type="AlphaFoldDB" id="A0A840UUC5"/>
<keyword evidence="4" id="KW-1185">Reference proteome</keyword>
<proteinExistence type="predicted"/>
<protein>
    <submittedName>
        <fullName evidence="3">Xaa-Pro aminopeptidase</fullName>
        <ecNumber evidence="3">3.4.11.9</ecNumber>
    </submittedName>
</protein>
<feature type="domain" description="Creatinase N-terminal" evidence="2">
    <location>
        <begin position="12"/>
        <end position="131"/>
    </location>
</feature>
<dbReference type="SUPFAM" id="SSF55920">
    <property type="entry name" value="Creatinase/aminopeptidase"/>
    <property type="match status" value="1"/>
</dbReference>
<dbReference type="EC" id="3.4.11.9" evidence="3"/>
<keyword evidence="3" id="KW-0031">Aminopeptidase</keyword>
<dbReference type="InterPro" id="IPR029149">
    <property type="entry name" value="Creatin/AminoP/Spt16_N"/>
</dbReference>
<dbReference type="Proteomes" id="UP000539642">
    <property type="component" value="Unassembled WGS sequence"/>
</dbReference>
<dbReference type="Pfam" id="PF01321">
    <property type="entry name" value="Creatinase_N"/>
    <property type="match status" value="1"/>
</dbReference>